<dbReference type="PANTHER" id="PTHR14187:SF5">
    <property type="entry name" value="HEAT SHOCK 70 KDA PROTEIN 12A"/>
    <property type="match status" value="1"/>
</dbReference>
<keyword evidence="1" id="KW-0547">Nucleotide-binding</keyword>
<dbReference type="AlphaFoldDB" id="A0A8H4RR84"/>
<dbReference type="GO" id="GO:0140662">
    <property type="term" value="F:ATP-dependent protein folding chaperone"/>
    <property type="evidence" value="ECO:0007669"/>
    <property type="project" value="InterPro"/>
</dbReference>
<sequence length="596" mass="67666">MSDEKQVNESPFVVVGIDYGTTYSGAAWAKSGALDQVEVISQWSSHTLGATDSEKVPSDIAYNLSGIPCKWGFQVNADDNPFRWTKLLLTNRSLANMANSQENVLDNTRRLLKQYQKSAIDVIADYLKFLWKHILDRLQKRLTVPVLNNMLLKVVLTIPAIWDHSSQENMLAAARKAGIDAYRTCGKTEIKLIAEPAAAALATYVDSGLRVNPVVKAGDSFLVCDAGGGTVDLIGYTINSFEPFELRECDLCGAIYLDRAFKAHVTSFRPHLGKLDNEAEKRFMEKEWEYNLKRNFDGTDGQWVVELPQKEKKSRASALKAVFTEKKSNILRLEGEHLRQIFTNVVDKIVDLIRDQVEGIRQKTGKYPKVIILVGGFGENRYLLQQVEEQFKSTLYSSQQILIQQPSRAWSAVCRGAVHQGAFGGRVVVNHVSKYSYGPMYSRAWVEGRFDKRDKVFSERWQEWHAEKQMNWYLRKHDDVSKIGSVEHNFDSLYRTAEELANTTFIIFYSDMEQPGSRLTAGIEELCTIKVHFETWQFATSPVYRKYPGKEYRRVRSVLKMDVSVSSIQWSVSCNGEEIPVTVVYKDVNSAAQVPT</sequence>
<proteinExistence type="predicted"/>
<dbReference type="InterPro" id="IPR013126">
    <property type="entry name" value="Hsp_70_fam"/>
</dbReference>
<dbReference type="InterPro" id="IPR043129">
    <property type="entry name" value="ATPase_NBD"/>
</dbReference>
<dbReference type="EMBL" id="JAAMPI010000298">
    <property type="protein sequence ID" value="KAF4633007.1"/>
    <property type="molecule type" value="Genomic_DNA"/>
</dbReference>
<dbReference type="CDD" id="cd10170">
    <property type="entry name" value="ASKHA_NBD_HSP70"/>
    <property type="match status" value="1"/>
</dbReference>
<evidence type="ECO:0000313" key="3">
    <source>
        <dbReference type="EMBL" id="KAF4633007.1"/>
    </source>
</evidence>
<gene>
    <name evidence="3" type="ORF">G7Y89_g5117</name>
</gene>
<accession>A0A8H4RR84</accession>
<comment type="caution">
    <text evidence="3">The sequence shown here is derived from an EMBL/GenBank/DDBJ whole genome shotgun (WGS) entry which is preliminary data.</text>
</comment>
<protein>
    <submittedName>
        <fullName evidence="3">Uncharacterized protein</fullName>
    </submittedName>
</protein>
<organism evidence="3 4">
    <name type="scientific">Cudoniella acicularis</name>
    <dbReference type="NCBI Taxonomy" id="354080"/>
    <lineage>
        <taxon>Eukaryota</taxon>
        <taxon>Fungi</taxon>
        <taxon>Dikarya</taxon>
        <taxon>Ascomycota</taxon>
        <taxon>Pezizomycotina</taxon>
        <taxon>Leotiomycetes</taxon>
        <taxon>Helotiales</taxon>
        <taxon>Tricladiaceae</taxon>
        <taxon>Cudoniella</taxon>
    </lineage>
</organism>
<dbReference type="Proteomes" id="UP000566819">
    <property type="component" value="Unassembled WGS sequence"/>
</dbReference>
<keyword evidence="2" id="KW-0067">ATP-binding</keyword>
<dbReference type="SUPFAM" id="SSF53067">
    <property type="entry name" value="Actin-like ATPase domain"/>
    <property type="match status" value="2"/>
</dbReference>
<dbReference type="Gene3D" id="3.30.420.40">
    <property type="match status" value="1"/>
</dbReference>
<dbReference type="GO" id="GO:0005524">
    <property type="term" value="F:ATP binding"/>
    <property type="evidence" value="ECO:0007669"/>
    <property type="project" value="UniProtKB-KW"/>
</dbReference>
<name>A0A8H4RR84_9HELO</name>
<evidence type="ECO:0000313" key="4">
    <source>
        <dbReference type="Proteomes" id="UP000566819"/>
    </source>
</evidence>
<dbReference type="OrthoDB" id="2963168at2759"/>
<evidence type="ECO:0000256" key="1">
    <source>
        <dbReference type="ARBA" id="ARBA00022741"/>
    </source>
</evidence>
<dbReference type="PANTHER" id="PTHR14187">
    <property type="entry name" value="ALPHA KINASE/ELONGATION FACTOR 2 KINASE"/>
    <property type="match status" value="1"/>
</dbReference>
<dbReference type="Pfam" id="PF00012">
    <property type="entry name" value="HSP70"/>
    <property type="match status" value="1"/>
</dbReference>
<evidence type="ECO:0000256" key="2">
    <source>
        <dbReference type="ARBA" id="ARBA00022840"/>
    </source>
</evidence>
<keyword evidence="4" id="KW-1185">Reference proteome</keyword>
<reference evidence="3 4" key="1">
    <citation type="submission" date="2020-03" db="EMBL/GenBank/DDBJ databases">
        <title>Draft Genome Sequence of Cudoniella acicularis.</title>
        <authorList>
            <person name="Buettner E."/>
            <person name="Kellner H."/>
        </authorList>
    </citation>
    <scope>NUCLEOTIDE SEQUENCE [LARGE SCALE GENOMIC DNA]</scope>
    <source>
        <strain evidence="3 4">DSM 108380</strain>
    </source>
</reference>